<proteinExistence type="predicted"/>
<reference evidence="1" key="2">
    <citation type="submission" date="2023-04" db="EMBL/GenBank/DDBJ databases">
        <authorList>
            <person name="Bu L."/>
            <person name="Lu L."/>
            <person name="Laidemitt M.R."/>
            <person name="Zhang S.M."/>
            <person name="Mutuku M."/>
            <person name="Mkoji G."/>
            <person name="Steinauer M."/>
            <person name="Loker E.S."/>
        </authorList>
    </citation>
    <scope>NUCLEOTIDE SEQUENCE</scope>
    <source>
        <strain evidence="1">KasaAsao</strain>
        <tissue evidence="1">Whole Snail</tissue>
    </source>
</reference>
<accession>A0AAD8BTQ3</accession>
<dbReference type="Proteomes" id="UP001233172">
    <property type="component" value="Unassembled WGS sequence"/>
</dbReference>
<evidence type="ECO:0000313" key="1">
    <source>
        <dbReference type="EMBL" id="KAK0059619.1"/>
    </source>
</evidence>
<name>A0AAD8BTQ3_BIOPF</name>
<keyword evidence="2" id="KW-1185">Reference proteome</keyword>
<organism evidence="1 2">
    <name type="scientific">Biomphalaria pfeifferi</name>
    <name type="common">Bloodfluke planorb</name>
    <name type="synonym">Freshwater snail</name>
    <dbReference type="NCBI Taxonomy" id="112525"/>
    <lineage>
        <taxon>Eukaryota</taxon>
        <taxon>Metazoa</taxon>
        <taxon>Spiralia</taxon>
        <taxon>Lophotrochozoa</taxon>
        <taxon>Mollusca</taxon>
        <taxon>Gastropoda</taxon>
        <taxon>Heterobranchia</taxon>
        <taxon>Euthyneura</taxon>
        <taxon>Panpulmonata</taxon>
        <taxon>Hygrophila</taxon>
        <taxon>Lymnaeoidea</taxon>
        <taxon>Planorbidae</taxon>
        <taxon>Biomphalaria</taxon>
    </lineage>
</organism>
<protein>
    <submittedName>
        <fullName evidence="1">Uncharacterized protein</fullName>
    </submittedName>
</protein>
<reference evidence="1" key="1">
    <citation type="journal article" date="2023" name="PLoS Negl. Trop. Dis.">
        <title>A genome sequence for Biomphalaria pfeifferi, the major vector snail for the human-infecting parasite Schistosoma mansoni.</title>
        <authorList>
            <person name="Bu L."/>
            <person name="Lu L."/>
            <person name="Laidemitt M.R."/>
            <person name="Zhang S.M."/>
            <person name="Mutuku M."/>
            <person name="Mkoji G."/>
            <person name="Steinauer M."/>
            <person name="Loker E.S."/>
        </authorList>
    </citation>
    <scope>NUCLEOTIDE SEQUENCE</scope>
    <source>
        <strain evidence="1">KasaAsao</strain>
    </source>
</reference>
<dbReference type="EMBL" id="JASAOG010000041">
    <property type="protein sequence ID" value="KAK0059619.1"/>
    <property type="molecule type" value="Genomic_DNA"/>
</dbReference>
<dbReference type="AlphaFoldDB" id="A0AAD8BTQ3"/>
<evidence type="ECO:0000313" key="2">
    <source>
        <dbReference type="Proteomes" id="UP001233172"/>
    </source>
</evidence>
<gene>
    <name evidence="1" type="ORF">Bpfe_011080</name>
</gene>
<comment type="caution">
    <text evidence="1">The sequence shown here is derived from an EMBL/GenBank/DDBJ whole genome shotgun (WGS) entry which is preliminary data.</text>
</comment>
<sequence length="92" mass="10268">MSRRIPTKPAFPNILSALARIDECRYLTDAANIAGRKLIGEGHSLYSSSPELLEEAMFETVYSGRDFPRADGASGEERIYQPDKEQNISTFV</sequence>